<dbReference type="Gene3D" id="3.10.120.10">
    <property type="entry name" value="Cytochrome b5-like heme/steroid binding domain"/>
    <property type="match status" value="1"/>
</dbReference>
<name>A0A7S2RWJ1_9STRA</name>
<sequence>MCKAPEERTSNLVGKPSAKLTKYTWDEVKKHITPQDAWVVHKNKVYDVSNWYDHPGGAVIFTHAGDDMTDIFAAFHAQGSQAMIKKFYIGELIPESMTHKNQRQFDFEKAYRELRTQLVMMGMFKSNQWFYAYKCATNMSMWATAMAMVYFSDNVFVHLASSLLLGLFFQQCGWLAHDFLHHQVFKYRKYGDLAGVFWGNLMQGYSMQWWKNKHNGHHAVPNLHNSTATSQDGDPDIDTMPLLAWSIKQAQSFRELRADGKDSAFVKFAIKYQVFTYFPILLLARISWLNESFKTAYGLGAASENAKVELQRKGLQFPILEKVGIFFHYIWMFAVVFHKHS</sequence>
<comment type="subcellular location">
    <subcellularLocation>
        <location evidence="1">Membrane</location>
        <topology evidence="1">Multi-pass membrane protein</topology>
    </subcellularLocation>
</comment>
<feature type="transmembrane region" description="Helical" evidence="8">
    <location>
        <begin position="157"/>
        <end position="180"/>
    </location>
</feature>
<dbReference type="PANTHER" id="PTHR19353">
    <property type="entry name" value="FATTY ACID DESATURASE 2"/>
    <property type="match status" value="1"/>
</dbReference>
<dbReference type="PROSITE" id="PS50255">
    <property type="entry name" value="CYTOCHROME_B5_2"/>
    <property type="match status" value="1"/>
</dbReference>
<evidence type="ECO:0000256" key="2">
    <source>
        <dbReference type="ARBA" id="ARBA00009295"/>
    </source>
</evidence>
<dbReference type="InterPro" id="IPR001199">
    <property type="entry name" value="Cyt_B5-like_heme/steroid-bd"/>
</dbReference>
<dbReference type="Pfam" id="PF00487">
    <property type="entry name" value="FA_desaturase"/>
    <property type="match status" value="1"/>
</dbReference>
<dbReference type="CDD" id="cd03506">
    <property type="entry name" value="Delta6-FADS-like"/>
    <property type="match status" value="1"/>
</dbReference>
<dbReference type="AlphaFoldDB" id="A0A7S2RWJ1"/>
<evidence type="ECO:0000259" key="9">
    <source>
        <dbReference type="PROSITE" id="PS50255"/>
    </source>
</evidence>
<feature type="transmembrane region" description="Helical" evidence="8">
    <location>
        <begin position="319"/>
        <end position="338"/>
    </location>
</feature>
<evidence type="ECO:0000256" key="5">
    <source>
        <dbReference type="ARBA" id="ARBA00023002"/>
    </source>
</evidence>
<dbReference type="SMART" id="SM01117">
    <property type="entry name" value="Cyt-b5"/>
    <property type="match status" value="1"/>
</dbReference>
<dbReference type="GO" id="GO:0006629">
    <property type="term" value="P:lipid metabolic process"/>
    <property type="evidence" value="ECO:0007669"/>
    <property type="project" value="UniProtKB-KW"/>
</dbReference>
<keyword evidence="3 8" id="KW-0812">Transmembrane</keyword>
<proteinExistence type="inferred from homology"/>
<dbReference type="PANTHER" id="PTHR19353:SF88">
    <property type="entry name" value="DELTA(5) FATTY ACID DESATURASE FAT-4"/>
    <property type="match status" value="1"/>
</dbReference>
<dbReference type="GO" id="GO:0016020">
    <property type="term" value="C:membrane"/>
    <property type="evidence" value="ECO:0007669"/>
    <property type="project" value="UniProtKB-SubCell"/>
</dbReference>
<evidence type="ECO:0000256" key="4">
    <source>
        <dbReference type="ARBA" id="ARBA00022989"/>
    </source>
</evidence>
<feature type="transmembrane region" description="Helical" evidence="8">
    <location>
        <begin position="130"/>
        <end position="151"/>
    </location>
</feature>
<dbReference type="SUPFAM" id="SSF55856">
    <property type="entry name" value="Cytochrome b5-like heme/steroid binding domain"/>
    <property type="match status" value="1"/>
</dbReference>
<evidence type="ECO:0000313" key="10">
    <source>
        <dbReference type="EMBL" id="CAD9681668.1"/>
    </source>
</evidence>
<keyword evidence="4 8" id="KW-1133">Transmembrane helix</keyword>
<reference evidence="10" key="1">
    <citation type="submission" date="2021-01" db="EMBL/GenBank/DDBJ databases">
        <authorList>
            <person name="Corre E."/>
            <person name="Pelletier E."/>
            <person name="Niang G."/>
            <person name="Scheremetjew M."/>
            <person name="Finn R."/>
            <person name="Kale V."/>
            <person name="Holt S."/>
            <person name="Cochrane G."/>
            <person name="Meng A."/>
            <person name="Brown T."/>
            <person name="Cohen L."/>
        </authorList>
    </citation>
    <scope>NUCLEOTIDE SEQUENCE</scope>
    <source>
        <strain evidence="10">CCMP1452</strain>
    </source>
</reference>
<evidence type="ECO:0000256" key="8">
    <source>
        <dbReference type="SAM" id="Phobius"/>
    </source>
</evidence>
<comment type="similarity">
    <text evidence="2">Belongs to the fatty acid desaturase type 1 family.</text>
</comment>
<evidence type="ECO:0000256" key="1">
    <source>
        <dbReference type="ARBA" id="ARBA00004141"/>
    </source>
</evidence>
<keyword evidence="5" id="KW-0560">Oxidoreductase</keyword>
<dbReference type="Pfam" id="PF00173">
    <property type="entry name" value="Cyt-b5"/>
    <property type="match status" value="1"/>
</dbReference>
<dbReference type="PIRSF" id="PIRSF015921">
    <property type="entry name" value="FA_sphinglp_des"/>
    <property type="match status" value="1"/>
</dbReference>
<organism evidence="10">
    <name type="scientific">Eucampia antarctica</name>
    <dbReference type="NCBI Taxonomy" id="49252"/>
    <lineage>
        <taxon>Eukaryota</taxon>
        <taxon>Sar</taxon>
        <taxon>Stramenopiles</taxon>
        <taxon>Ochrophyta</taxon>
        <taxon>Bacillariophyta</taxon>
        <taxon>Mediophyceae</taxon>
        <taxon>Biddulphiophycidae</taxon>
        <taxon>Hemiaulales</taxon>
        <taxon>Hemiaulaceae</taxon>
        <taxon>Eucampia</taxon>
    </lineage>
</organism>
<dbReference type="InterPro" id="IPR012171">
    <property type="entry name" value="Fatty_acid_desaturase"/>
</dbReference>
<evidence type="ECO:0000256" key="3">
    <source>
        <dbReference type="ARBA" id="ARBA00022692"/>
    </source>
</evidence>
<dbReference type="EMBL" id="HBHI01019189">
    <property type="protein sequence ID" value="CAD9681668.1"/>
    <property type="molecule type" value="Transcribed_RNA"/>
</dbReference>
<evidence type="ECO:0000256" key="6">
    <source>
        <dbReference type="ARBA" id="ARBA00023098"/>
    </source>
</evidence>
<dbReference type="InterPro" id="IPR005804">
    <property type="entry name" value="FA_desaturase_dom"/>
</dbReference>
<feature type="domain" description="Cytochrome b5 heme-binding" evidence="9">
    <location>
        <begin position="20"/>
        <end position="93"/>
    </location>
</feature>
<gene>
    <name evidence="10" type="ORF">EANT1437_LOCUS9845</name>
</gene>
<dbReference type="GO" id="GO:0016717">
    <property type="term" value="F:oxidoreductase activity, acting on paired donors, with oxidation of a pair of donors resulting in the reduction of molecular oxygen to two molecules of water"/>
    <property type="evidence" value="ECO:0007669"/>
    <property type="project" value="TreeGrafter"/>
</dbReference>
<dbReference type="InterPro" id="IPR036400">
    <property type="entry name" value="Cyt_B5-like_heme/steroid_sf"/>
</dbReference>
<keyword evidence="6" id="KW-0443">Lipid metabolism</keyword>
<protein>
    <recommendedName>
        <fullName evidence="9">Cytochrome b5 heme-binding domain-containing protein</fullName>
    </recommendedName>
</protein>
<keyword evidence="7 8" id="KW-0472">Membrane</keyword>
<accession>A0A7S2RWJ1</accession>
<evidence type="ECO:0000256" key="7">
    <source>
        <dbReference type="ARBA" id="ARBA00023136"/>
    </source>
</evidence>